<gene>
    <name evidence="2" type="ORF">ENT08_02760</name>
</gene>
<feature type="region of interest" description="Disordered" evidence="1">
    <location>
        <begin position="26"/>
        <end position="68"/>
    </location>
</feature>
<evidence type="ECO:0000313" key="2">
    <source>
        <dbReference type="EMBL" id="HGS04651.1"/>
    </source>
</evidence>
<evidence type="ECO:0000256" key="1">
    <source>
        <dbReference type="SAM" id="MobiDB-lite"/>
    </source>
</evidence>
<sequence>MGLLVLLVLGLLMFLMKRGRMVARPPLLEGPPPASLSASGSSIELLPEGKPATALPGEAPSPLLPEPVDGKEKVSRLITAYPDRAVEVLRLWLHEKDVR</sequence>
<proteinExistence type="predicted"/>
<accession>A0A7V4LC93</accession>
<comment type="caution">
    <text evidence="2">The sequence shown here is derived from an EMBL/GenBank/DDBJ whole genome shotgun (WGS) entry which is preliminary data.</text>
</comment>
<dbReference type="EMBL" id="DSXI01000157">
    <property type="protein sequence ID" value="HGS04651.1"/>
    <property type="molecule type" value="Genomic_DNA"/>
</dbReference>
<feature type="compositionally biased region" description="Low complexity" evidence="1">
    <location>
        <begin position="35"/>
        <end position="46"/>
    </location>
</feature>
<organism evidence="2">
    <name type="scientific">Desulfobacca acetoxidans</name>
    <dbReference type="NCBI Taxonomy" id="60893"/>
    <lineage>
        <taxon>Bacteria</taxon>
        <taxon>Pseudomonadati</taxon>
        <taxon>Thermodesulfobacteriota</taxon>
        <taxon>Desulfobaccia</taxon>
        <taxon>Desulfobaccales</taxon>
        <taxon>Desulfobaccaceae</taxon>
        <taxon>Desulfobacca</taxon>
    </lineage>
</organism>
<reference evidence="2" key="1">
    <citation type="journal article" date="2020" name="mSystems">
        <title>Genome- and Community-Level Interaction Insights into Carbon Utilization and Element Cycling Functions of Hydrothermarchaeota in Hydrothermal Sediment.</title>
        <authorList>
            <person name="Zhou Z."/>
            <person name="Liu Y."/>
            <person name="Xu W."/>
            <person name="Pan J."/>
            <person name="Luo Z.H."/>
            <person name="Li M."/>
        </authorList>
    </citation>
    <scope>NUCLEOTIDE SEQUENCE [LARGE SCALE GENOMIC DNA]</scope>
    <source>
        <strain evidence="2">SpSt-548</strain>
    </source>
</reference>
<name>A0A7V4LC93_9BACT</name>
<protein>
    <submittedName>
        <fullName evidence="2">Uncharacterized protein</fullName>
    </submittedName>
</protein>
<dbReference type="AlphaFoldDB" id="A0A7V4LC93"/>